<accession>A0A1T4NW58</accession>
<organism evidence="2 3">
    <name type="scientific">Chitinophaga eiseniae</name>
    <dbReference type="NCBI Taxonomy" id="634771"/>
    <lineage>
        <taxon>Bacteria</taxon>
        <taxon>Pseudomonadati</taxon>
        <taxon>Bacteroidota</taxon>
        <taxon>Chitinophagia</taxon>
        <taxon>Chitinophagales</taxon>
        <taxon>Chitinophagaceae</taxon>
        <taxon>Chitinophaga</taxon>
    </lineage>
</organism>
<dbReference type="OrthoDB" id="652864at2"/>
<reference evidence="3" key="1">
    <citation type="submission" date="2017-02" db="EMBL/GenBank/DDBJ databases">
        <authorList>
            <person name="Varghese N."/>
            <person name="Submissions S."/>
        </authorList>
    </citation>
    <scope>NUCLEOTIDE SEQUENCE [LARGE SCALE GENOMIC DNA]</scope>
    <source>
        <strain evidence="3">DSM 22224</strain>
    </source>
</reference>
<evidence type="ECO:0000256" key="1">
    <source>
        <dbReference type="SAM" id="Phobius"/>
    </source>
</evidence>
<evidence type="ECO:0000313" key="3">
    <source>
        <dbReference type="Proteomes" id="UP000190367"/>
    </source>
</evidence>
<feature type="transmembrane region" description="Helical" evidence="1">
    <location>
        <begin position="55"/>
        <end position="77"/>
    </location>
</feature>
<proteinExistence type="predicted"/>
<keyword evidence="3" id="KW-1185">Reference proteome</keyword>
<sequence length="237" mass="26883">MKKNLQRMASFATFDLPLNVGYNQLQLLAIHKEKTATTPRWNIEGTRRKLIAHYWYGHVFYHFLSLFGVALLVILLFSPYFNLLYLSVLCMMGGISFGVVYFCIYLPSFSSAFLPQLETLVANHKRAQIEIPQTKSAKTQSKIPALTVTLYALFKTAGVERVASDAFSAQMVNRLTGVDTDSIKENLRRIIHPKNLTIKERAEIVKGIAVARGYFEKLDHLPAIKLLDELEMKLKGV</sequence>
<dbReference type="EMBL" id="FUWZ01000001">
    <property type="protein sequence ID" value="SJZ83435.1"/>
    <property type="molecule type" value="Genomic_DNA"/>
</dbReference>
<dbReference type="STRING" id="634771.SAMN04488128_1011782"/>
<name>A0A1T4NW58_9BACT</name>
<dbReference type="Proteomes" id="UP000190367">
    <property type="component" value="Unassembled WGS sequence"/>
</dbReference>
<gene>
    <name evidence="2" type="ORF">SAMN04488128_1011782</name>
</gene>
<dbReference type="RefSeq" id="WP_143312819.1">
    <property type="nucleotide sequence ID" value="NZ_FUWZ01000001.1"/>
</dbReference>
<keyword evidence="1" id="KW-1133">Transmembrane helix</keyword>
<evidence type="ECO:0000313" key="2">
    <source>
        <dbReference type="EMBL" id="SJZ83435.1"/>
    </source>
</evidence>
<keyword evidence="1" id="KW-0812">Transmembrane</keyword>
<feature type="transmembrane region" description="Helical" evidence="1">
    <location>
        <begin position="83"/>
        <end position="106"/>
    </location>
</feature>
<keyword evidence="1" id="KW-0472">Membrane</keyword>
<dbReference type="AlphaFoldDB" id="A0A1T4NW58"/>
<protein>
    <submittedName>
        <fullName evidence="2">Uncharacterized protein</fullName>
    </submittedName>
</protein>